<comment type="subcellular location">
    <subcellularLocation>
        <location evidence="1">Membrane</location>
        <topology evidence="1">Single-pass membrane protein</topology>
    </subcellularLocation>
</comment>
<dbReference type="EMBL" id="JANUCP010000003">
    <property type="protein sequence ID" value="MCS3919548.1"/>
    <property type="molecule type" value="Genomic_DNA"/>
</dbReference>
<keyword evidence="3" id="KW-0677">Repeat</keyword>
<organism evidence="10 11">
    <name type="scientific">Candidatus Fervidibacter sacchari</name>
    <dbReference type="NCBI Taxonomy" id="1448929"/>
    <lineage>
        <taxon>Bacteria</taxon>
        <taxon>Candidatus Fervidibacterota</taxon>
        <taxon>Candidatus Fervidibacter</taxon>
    </lineage>
</organism>
<proteinExistence type="inferred from homology"/>
<evidence type="ECO:0000256" key="4">
    <source>
        <dbReference type="ARBA" id="ARBA00022803"/>
    </source>
</evidence>
<dbReference type="InterPro" id="IPR011990">
    <property type="entry name" value="TPR-like_helical_dom_sf"/>
</dbReference>
<keyword evidence="6" id="KW-0472">Membrane</keyword>
<comment type="caution">
    <text evidence="10">The sequence shown here is derived from an EMBL/GenBank/DDBJ whole genome shotgun (WGS) entry which is preliminary data.</text>
</comment>
<evidence type="ECO:0000256" key="5">
    <source>
        <dbReference type="ARBA" id="ARBA00022989"/>
    </source>
</evidence>
<evidence type="ECO:0000256" key="3">
    <source>
        <dbReference type="ARBA" id="ARBA00022737"/>
    </source>
</evidence>
<evidence type="ECO:0000256" key="2">
    <source>
        <dbReference type="ARBA" id="ARBA00022692"/>
    </source>
</evidence>
<dbReference type="InterPro" id="IPR019734">
    <property type="entry name" value="TPR_rpt"/>
</dbReference>
<keyword evidence="5" id="KW-1133">Transmembrane helix</keyword>
<name>A0ABT2ENL1_9BACT</name>
<evidence type="ECO:0000256" key="6">
    <source>
        <dbReference type="ARBA" id="ARBA00023136"/>
    </source>
</evidence>
<feature type="region of interest" description="Disordered" evidence="9">
    <location>
        <begin position="1"/>
        <end position="37"/>
    </location>
</feature>
<accession>A0ABT2ENL1</accession>
<dbReference type="PANTHER" id="PTHR46208">
    <property type="entry name" value="MITOCHONDRIAL IMPORT RECEPTOR SUBUNIT TOM70"/>
    <property type="match status" value="1"/>
</dbReference>
<reference evidence="10 11" key="1">
    <citation type="submission" date="2022-08" db="EMBL/GenBank/DDBJ databases">
        <title>Bacterial and archaeal communities from various locations to study Microbial Dark Matter (Phase II).</title>
        <authorList>
            <person name="Stepanauskas R."/>
        </authorList>
    </citation>
    <scope>NUCLEOTIDE SEQUENCE [LARGE SCALE GENOMIC DNA]</scope>
    <source>
        <strain evidence="10 11">PD1</strain>
    </source>
</reference>
<dbReference type="Pfam" id="PF14559">
    <property type="entry name" value="TPR_19"/>
    <property type="match status" value="2"/>
</dbReference>
<keyword evidence="4 8" id="KW-0802">TPR repeat</keyword>
<keyword evidence="2" id="KW-0812">Transmembrane</keyword>
<evidence type="ECO:0000256" key="9">
    <source>
        <dbReference type="SAM" id="MobiDB-lite"/>
    </source>
</evidence>
<feature type="repeat" description="TPR" evidence="8">
    <location>
        <begin position="121"/>
        <end position="154"/>
    </location>
</feature>
<evidence type="ECO:0000256" key="8">
    <source>
        <dbReference type="PROSITE-ProRule" id="PRU00339"/>
    </source>
</evidence>
<evidence type="ECO:0000256" key="1">
    <source>
        <dbReference type="ARBA" id="ARBA00004167"/>
    </source>
</evidence>
<keyword evidence="11" id="KW-1185">Reference proteome</keyword>
<protein>
    <submittedName>
        <fullName evidence="10">Tetratricopeptide (TPR) repeat protein</fullName>
    </submittedName>
</protein>
<dbReference type="PROSITE" id="PS50005">
    <property type="entry name" value="TPR"/>
    <property type="match status" value="1"/>
</dbReference>
<gene>
    <name evidence="10" type="ORF">M2350_001961</name>
</gene>
<dbReference type="SUPFAM" id="SSF48452">
    <property type="entry name" value="TPR-like"/>
    <property type="match status" value="2"/>
</dbReference>
<sequence>MLRQRGNEPGGEIKEMSSFGFPLHRTKKKKQREQKLKPDWQRKLQQLWQKLKAKWLFHLGTFALRGGKYQRAAQLLEQASQVLDEDPFVQVHLGWAHWHLGHPVTARRHLLRATELRPDNPAFWTMAGKLMALRGKWDEAEQLLRQAVNLDPRNLVAQSWLALVLFQIGQVDKALDILNETPVADDPYLQARLVLHLERLAMQRGEREGTLLPFVPKWLKFPLLRSIAGFLLRWRGERLLEDGEWEAAAKYFGLAAQLRTKDVWAKLLWAIALLEGGFWTQAERVLTEVPETLPEKAWVQGALLVRQQKVREAVPWFAKSDTHHPFVRYYMALALDWVGDAEYACAAHLEPLYREDPSALRLRIRELLKWLRSM</sequence>
<dbReference type="Proteomes" id="UP001204798">
    <property type="component" value="Unassembled WGS sequence"/>
</dbReference>
<evidence type="ECO:0000256" key="7">
    <source>
        <dbReference type="ARBA" id="ARBA00038030"/>
    </source>
</evidence>
<dbReference type="RefSeq" id="WP_259096072.1">
    <property type="nucleotide sequence ID" value="NZ_CP130454.1"/>
</dbReference>
<evidence type="ECO:0000313" key="11">
    <source>
        <dbReference type="Proteomes" id="UP001204798"/>
    </source>
</evidence>
<evidence type="ECO:0000313" key="10">
    <source>
        <dbReference type="EMBL" id="MCS3919548.1"/>
    </source>
</evidence>
<dbReference type="PANTHER" id="PTHR46208:SF1">
    <property type="entry name" value="MITOCHONDRIAL IMPORT RECEPTOR SUBUNIT TOM70"/>
    <property type="match status" value="1"/>
</dbReference>
<dbReference type="Gene3D" id="1.25.40.10">
    <property type="entry name" value="Tetratricopeptide repeat domain"/>
    <property type="match status" value="2"/>
</dbReference>
<dbReference type="SMART" id="SM00028">
    <property type="entry name" value="TPR"/>
    <property type="match status" value="3"/>
</dbReference>
<comment type="similarity">
    <text evidence="7">Belongs to the Tom70 family.</text>
</comment>